<feature type="transmembrane region" description="Helical" evidence="1">
    <location>
        <begin position="181"/>
        <end position="202"/>
    </location>
</feature>
<evidence type="ECO:0000313" key="3">
    <source>
        <dbReference type="Proteomes" id="UP000318693"/>
    </source>
</evidence>
<dbReference type="Proteomes" id="UP000318693">
    <property type="component" value="Unassembled WGS sequence"/>
</dbReference>
<evidence type="ECO:0000256" key="1">
    <source>
        <dbReference type="SAM" id="Phobius"/>
    </source>
</evidence>
<feature type="transmembrane region" description="Helical" evidence="1">
    <location>
        <begin position="158"/>
        <end position="175"/>
    </location>
</feature>
<keyword evidence="1" id="KW-0472">Membrane</keyword>
<sequence>MSAWGDARRLLGCGVVAGALFLGSIGAQMLLRDGFDVRRHGLSLLSHGDLGWVQVSTFVVTGVLVGGLAVGLSRTPPPGGVGPALAMGAAGLGLVLAGVFRVDAYGGFPPGLAGDPAARPGGTQSVMHDVGTALAINAALLACVLLARRFGRSGASGWAGYCWGTALAGAALAWWPSGATGVRLALVSLVLMVWVGLVSARLRGPAMDPAREHEARRG</sequence>
<name>A0A552WRB1_9MICO</name>
<feature type="transmembrane region" description="Helical" evidence="1">
    <location>
        <begin position="51"/>
        <end position="72"/>
    </location>
</feature>
<dbReference type="Pfam" id="PF06197">
    <property type="entry name" value="DUF998"/>
    <property type="match status" value="1"/>
</dbReference>
<dbReference type="InterPro" id="IPR009339">
    <property type="entry name" value="DUF998"/>
</dbReference>
<gene>
    <name evidence="2" type="ORF">FJ693_10365</name>
</gene>
<evidence type="ECO:0000313" key="2">
    <source>
        <dbReference type="EMBL" id="TRW45275.1"/>
    </source>
</evidence>
<comment type="caution">
    <text evidence="2">The sequence shown here is derived from an EMBL/GenBank/DDBJ whole genome shotgun (WGS) entry which is preliminary data.</text>
</comment>
<dbReference type="AlphaFoldDB" id="A0A552WRB1"/>
<keyword evidence="1" id="KW-0812">Transmembrane</keyword>
<feature type="transmembrane region" description="Helical" evidence="1">
    <location>
        <begin position="84"/>
        <end position="106"/>
    </location>
</feature>
<dbReference type="EMBL" id="VJXR01000026">
    <property type="protein sequence ID" value="TRW45275.1"/>
    <property type="molecule type" value="Genomic_DNA"/>
</dbReference>
<keyword evidence="1" id="KW-1133">Transmembrane helix</keyword>
<proteinExistence type="predicted"/>
<feature type="transmembrane region" description="Helical" evidence="1">
    <location>
        <begin position="126"/>
        <end position="146"/>
    </location>
</feature>
<protein>
    <submittedName>
        <fullName evidence="2">DUF998 domain-containing protein</fullName>
    </submittedName>
</protein>
<reference evidence="2 3" key="1">
    <citation type="submission" date="2019-07" db="EMBL/GenBank/DDBJ databases">
        <title>Georgenia wutianyii sp. nov. and Georgenia *** sp. nov. isolated from plateau pika (Ochotona curzoniae) in the Qinghai-Tibet plateau of China.</title>
        <authorList>
            <person name="Tian Z."/>
        </authorList>
    </citation>
    <scope>NUCLEOTIDE SEQUENCE [LARGE SCALE GENOMIC DNA]</scope>
    <source>
        <strain evidence="2 3">Z446</strain>
    </source>
</reference>
<dbReference type="RefSeq" id="WP_143418460.1">
    <property type="nucleotide sequence ID" value="NZ_VJXR01000026.1"/>
</dbReference>
<keyword evidence="3" id="KW-1185">Reference proteome</keyword>
<accession>A0A552WRB1</accession>
<organism evidence="2 3">
    <name type="scientific">Georgenia yuyongxinii</name>
    <dbReference type="NCBI Taxonomy" id="2589797"/>
    <lineage>
        <taxon>Bacteria</taxon>
        <taxon>Bacillati</taxon>
        <taxon>Actinomycetota</taxon>
        <taxon>Actinomycetes</taxon>
        <taxon>Micrococcales</taxon>
        <taxon>Bogoriellaceae</taxon>
        <taxon>Georgenia</taxon>
    </lineage>
</organism>